<feature type="compositionally biased region" description="Polar residues" evidence="1">
    <location>
        <begin position="226"/>
        <end position="243"/>
    </location>
</feature>
<proteinExistence type="predicted"/>
<organism evidence="2 3">
    <name type="scientific">Pleurotus eryngii</name>
    <name type="common">Boletus of the steppes</name>
    <dbReference type="NCBI Taxonomy" id="5323"/>
    <lineage>
        <taxon>Eukaryota</taxon>
        <taxon>Fungi</taxon>
        <taxon>Dikarya</taxon>
        <taxon>Basidiomycota</taxon>
        <taxon>Agaricomycotina</taxon>
        <taxon>Agaricomycetes</taxon>
        <taxon>Agaricomycetidae</taxon>
        <taxon>Agaricales</taxon>
        <taxon>Pleurotineae</taxon>
        <taxon>Pleurotaceae</taxon>
        <taxon>Pleurotus</taxon>
    </lineage>
</organism>
<keyword evidence="3" id="KW-1185">Reference proteome</keyword>
<reference evidence="2" key="1">
    <citation type="submission" date="2020-11" db="EMBL/GenBank/DDBJ databases">
        <authorList>
            <consortium name="DOE Joint Genome Institute"/>
            <person name="Ahrendt S."/>
            <person name="Riley R."/>
            <person name="Andreopoulos W."/>
            <person name="Labutti K."/>
            <person name="Pangilinan J."/>
            <person name="Ruiz-Duenas F.J."/>
            <person name="Barrasa J.M."/>
            <person name="Sanchez-Garcia M."/>
            <person name="Camarero S."/>
            <person name="Miyauchi S."/>
            <person name="Serrano A."/>
            <person name="Linde D."/>
            <person name="Babiker R."/>
            <person name="Drula E."/>
            <person name="Ayuso-Fernandez I."/>
            <person name="Pacheco R."/>
            <person name="Padilla G."/>
            <person name="Ferreira P."/>
            <person name="Barriuso J."/>
            <person name="Kellner H."/>
            <person name="Castanera R."/>
            <person name="Alfaro M."/>
            <person name="Ramirez L."/>
            <person name="Pisabarro A.G."/>
            <person name="Kuo A."/>
            <person name="Tritt A."/>
            <person name="Lipzen A."/>
            <person name="He G."/>
            <person name="Yan M."/>
            <person name="Ng V."/>
            <person name="Cullen D."/>
            <person name="Martin F."/>
            <person name="Rosso M.-N."/>
            <person name="Henrissat B."/>
            <person name="Hibbett D."/>
            <person name="Martinez A.T."/>
            <person name="Grigoriev I.V."/>
        </authorList>
    </citation>
    <scope>NUCLEOTIDE SEQUENCE</scope>
    <source>
        <strain evidence="2">ATCC 90797</strain>
    </source>
</reference>
<sequence>MTTYQIDSDDHHYCQVIVGYDYEQPIFYKREFKPPYYLVTWLNVTNVYPSTEQCLVLEMAMKGVACWILPTLEEAQEAYWDYCHDHHCNNINLCFSAKLKCPLHLLMEFLVAIAPCPPHPMQLGQSHTAIVDDNVPNLDVYAPVSLFNGERMASRMSVEPPPALSPASSHVPMDSSQEWTSQLPIVYQHDEQILLDGVDAEWSSPLLSVYISDEAVPSDSEPGAPLSSSPDLHSSKTTASSNYIVDPSGGQ</sequence>
<comment type="caution">
    <text evidence="2">The sequence shown here is derived from an EMBL/GenBank/DDBJ whole genome shotgun (WGS) entry which is preliminary data.</text>
</comment>
<dbReference type="EMBL" id="MU154653">
    <property type="protein sequence ID" value="KAF9489973.1"/>
    <property type="molecule type" value="Genomic_DNA"/>
</dbReference>
<dbReference type="AlphaFoldDB" id="A0A9P5ZMW4"/>
<evidence type="ECO:0000313" key="3">
    <source>
        <dbReference type="Proteomes" id="UP000807025"/>
    </source>
</evidence>
<feature type="region of interest" description="Disordered" evidence="1">
    <location>
        <begin position="215"/>
        <end position="251"/>
    </location>
</feature>
<accession>A0A9P5ZMW4</accession>
<dbReference type="Proteomes" id="UP000807025">
    <property type="component" value="Unassembled WGS sequence"/>
</dbReference>
<evidence type="ECO:0000313" key="2">
    <source>
        <dbReference type="EMBL" id="KAF9489973.1"/>
    </source>
</evidence>
<gene>
    <name evidence="2" type="ORF">BDN71DRAFT_1435016</name>
</gene>
<dbReference type="OrthoDB" id="3127887at2759"/>
<protein>
    <submittedName>
        <fullName evidence="2">Uncharacterized protein</fullName>
    </submittedName>
</protein>
<evidence type="ECO:0000256" key="1">
    <source>
        <dbReference type="SAM" id="MobiDB-lite"/>
    </source>
</evidence>
<name>A0A9P5ZMW4_PLEER</name>